<proteinExistence type="predicted"/>
<sequence>MATAAASLNVTTPYEQKLARRVEDSIPLVGELIDTVHPAMSKQLYQPCRLEDLVAAQDKIEMRRPGEQARTANVLTDPETFVVDMLAMVSSMVDDICALDHTNSIPQLALTWKAPSSTAMTTWQSVDQYRVTLRSWNGESAARIKEHMHWRLGMANAEVFENRLPVLLAARPG</sequence>
<name>N1Q2Y5_DOTSN</name>
<protein>
    <submittedName>
        <fullName evidence="1">Uncharacterized protein</fullName>
    </submittedName>
</protein>
<dbReference type="OrthoDB" id="26838at2759"/>
<accession>N1Q2Y5</accession>
<evidence type="ECO:0000313" key="2">
    <source>
        <dbReference type="Proteomes" id="UP000016933"/>
    </source>
</evidence>
<dbReference type="EMBL" id="KB446535">
    <property type="protein sequence ID" value="EME49025.1"/>
    <property type="molecule type" value="Genomic_DNA"/>
</dbReference>
<dbReference type="Proteomes" id="UP000016933">
    <property type="component" value="Unassembled WGS sequence"/>
</dbReference>
<organism evidence="1 2">
    <name type="scientific">Dothistroma septosporum (strain NZE10 / CBS 128990)</name>
    <name type="common">Red band needle blight fungus</name>
    <name type="synonym">Mycosphaerella pini</name>
    <dbReference type="NCBI Taxonomy" id="675120"/>
    <lineage>
        <taxon>Eukaryota</taxon>
        <taxon>Fungi</taxon>
        <taxon>Dikarya</taxon>
        <taxon>Ascomycota</taxon>
        <taxon>Pezizomycotina</taxon>
        <taxon>Dothideomycetes</taxon>
        <taxon>Dothideomycetidae</taxon>
        <taxon>Mycosphaerellales</taxon>
        <taxon>Mycosphaerellaceae</taxon>
        <taxon>Dothistroma</taxon>
    </lineage>
</organism>
<gene>
    <name evidence="1" type="ORF">DOTSEDRAFT_19504</name>
</gene>
<reference evidence="2" key="1">
    <citation type="journal article" date="2012" name="PLoS Genet.">
        <title>The genomes of the fungal plant pathogens Cladosporium fulvum and Dothistroma septosporum reveal adaptation to different hosts and lifestyles but also signatures of common ancestry.</title>
        <authorList>
            <person name="de Wit P.J.G.M."/>
            <person name="van der Burgt A."/>
            <person name="Oekmen B."/>
            <person name="Stergiopoulos I."/>
            <person name="Abd-Elsalam K.A."/>
            <person name="Aerts A.L."/>
            <person name="Bahkali A.H."/>
            <person name="Beenen H.G."/>
            <person name="Chettri P."/>
            <person name="Cox M.P."/>
            <person name="Datema E."/>
            <person name="de Vries R.P."/>
            <person name="Dhillon B."/>
            <person name="Ganley A.R."/>
            <person name="Griffiths S.A."/>
            <person name="Guo Y."/>
            <person name="Hamelin R.C."/>
            <person name="Henrissat B."/>
            <person name="Kabir M.S."/>
            <person name="Jashni M.K."/>
            <person name="Kema G."/>
            <person name="Klaubauf S."/>
            <person name="Lapidus A."/>
            <person name="Levasseur A."/>
            <person name="Lindquist E."/>
            <person name="Mehrabi R."/>
            <person name="Ohm R.A."/>
            <person name="Owen T.J."/>
            <person name="Salamov A."/>
            <person name="Schwelm A."/>
            <person name="Schijlen E."/>
            <person name="Sun H."/>
            <person name="van den Burg H.A."/>
            <person name="van Ham R.C.H.J."/>
            <person name="Zhang S."/>
            <person name="Goodwin S.B."/>
            <person name="Grigoriev I.V."/>
            <person name="Collemare J."/>
            <person name="Bradshaw R.E."/>
        </authorList>
    </citation>
    <scope>NUCLEOTIDE SEQUENCE [LARGE SCALE GENOMIC DNA]</scope>
    <source>
        <strain evidence="2">NZE10 / CBS 128990</strain>
    </source>
</reference>
<dbReference type="AlphaFoldDB" id="N1Q2Y5"/>
<dbReference type="HOGENOM" id="CLU_1547541_0_0_1"/>
<keyword evidence="2" id="KW-1185">Reference proteome</keyword>
<evidence type="ECO:0000313" key="1">
    <source>
        <dbReference type="EMBL" id="EME49025.1"/>
    </source>
</evidence>
<reference evidence="1 2" key="2">
    <citation type="journal article" date="2012" name="PLoS Pathog.">
        <title>Diverse lifestyles and strategies of plant pathogenesis encoded in the genomes of eighteen Dothideomycetes fungi.</title>
        <authorList>
            <person name="Ohm R.A."/>
            <person name="Feau N."/>
            <person name="Henrissat B."/>
            <person name="Schoch C.L."/>
            <person name="Horwitz B.A."/>
            <person name="Barry K.W."/>
            <person name="Condon B.J."/>
            <person name="Copeland A.C."/>
            <person name="Dhillon B."/>
            <person name="Glaser F."/>
            <person name="Hesse C.N."/>
            <person name="Kosti I."/>
            <person name="LaButti K."/>
            <person name="Lindquist E.A."/>
            <person name="Lucas S."/>
            <person name="Salamov A.A."/>
            <person name="Bradshaw R.E."/>
            <person name="Ciuffetti L."/>
            <person name="Hamelin R.C."/>
            <person name="Kema G.H.J."/>
            <person name="Lawrence C."/>
            <person name="Scott J.A."/>
            <person name="Spatafora J.W."/>
            <person name="Turgeon B.G."/>
            <person name="de Wit P.J.G.M."/>
            <person name="Zhong S."/>
            <person name="Goodwin S.B."/>
            <person name="Grigoriev I.V."/>
        </authorList>
    </citation>
    <scope>NUCLEOTIDE SEQUENCE [LARGE SCALE GENOMIC DNA]</scope>
    <source>
        <strain evidence="2">NZE10 / CBS 128990</strain>
    </source>
</reference>